<dbReference type="KEGG" id="fox:FOXG_18263"/>
<dbReference type="VEuPathDB" id="FungiDB:FOXG_18263"/>
<reference evidence="1" key="1">
    <citation type="submission" date="2007-04" db="EMBL/GenBank/DDBJ databases">
        <authorList>
            <consortium name="The Broad Institute Genome Sequencing Platform"/>
            <person name="Birren B."/>
            <person name="Lander E."/>
            <person name="Galagan J."/>
            <person name="Nusbaum C."/>
            <person name="Devon K."/>
            <person name="Ma L.-J."/>
            <person name="Jaffe D."/>
            <person name="Butler J."/>
            <person name="Alvarez P."/>
            <person name="Gnerre S."/>
            <person name="Grabherr M."/>
            <person name="Kleber M."/>
            <person name="Mauceli E."/>
            <person name="Brockman W."/>
            <person name="MacCallum I.A."/>
            <person name="Young S."/>
            <person name="LaButti K."/>
            <person name="DeCaprio D."/>
            <person name="Crawford M."/>
            <person name="Koehrsen M."/>
            <person name="Engels R."/>
            <person name="Montgomery P."/>
            <person name="Pearson M."/>
            <person name="Howarth C."/>
            <person name="Larson L."/>
            <person name="White J."/>
            <person name="O'Leary S."/>
            <person name="Kodira C."/>
            <person name="Zeng Q."/>
            <person name="Yandava C."/>
            <person name="Alvarado L."/>
            <person name="Kistler C."/>
            <person name="Shim W.-B."/>
            <person name="Kang S."/>
            <person name="Woloshuk C."/>
        </authorList>
    </citation>
    <scope>NUCLEOTIDE SEQUENCE</scope>
    <source>
        <strain evidence="1">4287</strain>
    </source>
</reference>
<protein>
    <submittedName>
        <fullName evidence="1">Uncharacterized protein</fullName>
    </submittedName>
</protein>
<evidence type="ECO:0000313" key="2">
    <source>
        <dbReference type="Proteomes" id="UP000009097"/>
    </source>
</evidence>
<dbReference type="AlphaFoldDB" id="A0A0J9UE22"/>
<dbReference type="Proteomes" id="UP000009097">
    <property type="component" value="Unassembled WGS sequence"/>
</dbReference>
<organism evidence="1 2">
    <name type="scientific">Fusarium oxysporum f. sp. lycopersici (strain 4287 / CBS 123668 / FGSC 9935 / NRRL 34936)</name>
    <name type="common">Fusarium vascular wilt of tomato</name>
    <dbReference type="NCBI Taxonomy" id="426428"/>
    <lineage>
        <taxon>Eukaryota</taxon>
        <taxon>Fungi</taxon>
        <taxon>Dikarya</taxon>
        <taxon>Ascomycota</taxon>
        <taxon>Pezizomycotina</taxon>
        <taxon>Sordariomycetes</taxon>
        <taxon>Hypocreomycetidae</taxon>
        <taxon>Hypocreales</taxon>
        <taxon>Nectriaceae</taxon>
        <taxon>Fusarium</taxon>
        <taxon>Fusarium oxysporum species complex</taxon>
    </lineage>
</organism>
<proteinExistence type="predicted"/>
<gene>
    <name evidence="1" type="ORF">FOXG_18263</name>
</gene>
<reference evidence="1" key="2">
    <citation type="journal article" date="2010" name="Nature">
        <title>Comparative genomics reveals mobile pathogenicity chromosomes in Fusarium.</title>
        <authorList>
            <person name="Ma L.J."/>
            <person name="van der Does H.C."/>
            <person name="Borkovich K.A."/>
            <person name="Coleman J.J."/>
            <person name="Daboussi M.J."/>
            <person name="Di Pietro A."/>
            <person name="Dufresne M."/>
            <person name="Freitag M."/>
            <person name="Grabherr M."/>
            <person name="Henrissat B."/>
            <person name="Houterman P.M."/>
            <person name="Kang S."/>
            <person name="Shim W.B."/>
            <person name="Woloshuk C."/>
            <person name="Xie X."/>
            <person name="Xu J.R."/>
            <person name="Antoniw J."/>
            <person name="Baker S.E."/>
            <person name="Bluhm B.H."/>
            <person name="Breakspear A."/>
            <person name="Brown D.W."/>
            <person name="Butchko R.A."/>
            <person name="Chapman S."/>
            <person name="Coulson R."/>
            <person name="Coutinho P.M."/>
            <person name="Danchin E.G."/>
            <person name="Diener A."/>
            <person name="Gale L.R."/>
            <person name="Gardiner D.M."/>
            <person name="Goff S."/>
            <person name="Hammond-Kosack K.E."/>
            <person name="Hilburn K."/>
            <person name="Hua-Van A."/>
            <person name="Jonkers W."/>
            <person name="Kazan K."/>
            <person name="Kodira C.D."/>
            <person name="Koehrsen M."/>
            <person name="Kumar L."/>
            <person name="Lee Y.H."/>
            <person name="Li L."/>
            <person name="Manners J.M."/>
            <person name="Miranda-Saavedra D."/>
            <person name="Mukherjee M."/>
            <person name="Park G."/>
            <person name="Park J."/>
            <person name="Park S.Y."/>
            <person name="Proctor R.H."/>
            <person name="Regev A."/>
            <person name="Ruiz-Roldan M.C."/>
            <person name="Sain D."/>
            <person name="Sakthikumar S."/>
            <person name="Sykes S."/>
            <person name="Schwartz D.C."/>
            <person name="Turgeon B.G."/>
            <person name="Wapinski I."/>
            <person name="Yoder O."/>
            <person name="Young S."/>
            <person name="Zeng Q."/>
            <person name="Zhou S."/>
            <person name="Galagan J."/>
            <person name="Cuomo C.A."/>
            <person name="Kistler H.C."/>
            <person name="Rep M."/>
        </authorList>
    </citation>
    <scope>NUCLEOTIDE SEQUENCE [LARGE SCALE GENOMIC DNA]</scope>
    <source>
        <strain evidence="1">4287</strain>
    </source>
</reference>
<evidence type="ECO:0000313" key="1">
    <source>
        <dbReference type="EMBL" id="KNA97633.1"/>
    </source>
</evidence>
<dbReference type="EMBL" id="DS231697">
    <property type="protein sequence ID" value="KNA97633.1"/>
    <property type="molecule type" value="Genomic_DNA"/>
</dbReference>
<sequence>MLSSAFHFDYIRRMQVTACLTSEARRQDKAVLTARPVREQ</sequence>
<name>A0A0J9UE22_FUSO4</name>
<dbReference type="RefSeq" id="XP_018235679.1">
    <property type="nucleotide sequence ID" value="XM_018398326.1"/>
</dbReference>
<dbReference type="GeneID" id="28958969"/>
<accession>A0A0J9UE22</accession>